<evidence type="ECO:0000256" key="8">
    <source>
        <dbReference type="SAM" id="Phobius"/>
    </source>
</evidence>
<dbReference type="SMART" id="SM00679">
    <property type="entry name" value="CTNS"/>
    <property type="match status" value="2"/>
</dbReference>
<keyword evidence="4 8" id="KW-1133">Transmembrane helix</keyword>
<evidence type="ECO:0000256" key="3">
    <source>
        <dbReference type="ARBA" id="ARBA00022737"/>
    </source>
</evidence>
<feature type="transmembrane region" description="Helical" evidence="8">
    <location>
        <begin position="98"/>
        <end position="121"/>
    </location>
</feature>
<name>A0A9D4E332_DREPO</name>
<evidence type="ECO:0000256" key="5">
    <source>
        <dbReference type="ARBA" id="ARBA00023136"/>
    </source>
</evidence>
<dbReference type="InterPro" id="IPR052241">
    <property type="entry name" value="SLC66/Scramblase_ANY1"/>
</dbReference>
<dbReference type="GO" id="GO:0005768">
    <property type="term" value="C:endosome"/>
    <property type="evidence" value="ECO:0007669"/>
    <property type="project" value="TreeGrafter"/>
</dbReference>
<dbReference type="EMBL" id="JAIWYP010000009">
    <property type="protein sequence ID" value="KAH3771521.1"/>
    <property type="molecule type" value="Genomic_DNA"/>
</dbReference>
<feature type="transmembrane region" description="Helical" evidence="8">
    <location>
        <begin position="161"/>
        <end position="183"/>
    </location>
</feature>
<dbReference type="GO" id="GO:0016020">
    <property type="term" value="C:membrane"/>
    <property type="evidence" value="ECO:0007669"/>
    <property type="project" value="UniProtKB-SubCell"/>
</dbReference>
<dbReference type="AlphaFoldDB" id="A0A9D4E332"/>
<evidence type="ECO:0000256" key="6">
    <source>
        <dbReference type="ARBA" id="ARBA00040648"/>
    </source>
</evidence>
<keyword evidence="5 8" id="KW-0472">Membrane</keyword>
<dbReference type="Proteomes" id="UP000828390">
    <property type="component" value="Unassembled WGS sequence"/>
</dbReference>
<comment type="caution">
    <text evidence="9">The sequence shown here is derived from an EMBL/GenBank/DDBJ whole genome shotgun (WGS) entry which is preliminary data.</text>
</comment>
<keyword evidence="10" id="KW-1185">Reference proteome</keyword>
<gene>
    <name evidence="9" type="ORF">DPMN_172843</name>
</gene>
<comment type="subcellular location">
    <subcellularLocation>
        <location evidence="1">Membrane</location>
        <topology evidence="1">Multi-pass membrane protein</topology>
    </subcellularLocation>
</comment>
<dbReference type="Gene3D" id="1.20.1280.290">
    <property type="match status" value="2"/>
</dbReference>
<dbReference type="FunFam" id="1.20.1280.290:FF:000005">
    <property type="entry name" value="PQ-loop repeat-containing protein 1"/>
    <property type="match status" value="1"/>
</dbReference>
<feature type="transmembrane region" description="Helical" evidence="8">
    <location>
        <begin position="36"/>
        <end position="57"/>
    </location>
</feature>
<dbReference type="PANTHER" id="PTHR14856">
    <property type="entry name" value="PQ-LOOP REPEAT-CONTAINING PROTEIN 1-LIKE PROTEIN"/>
    <property type="match status" value="1"/>
</dbReference>
<organism evidence="9 10">
    <name type="scientific">Dreissena polymorpha</name>
    <name type="common">Zebra mussel</name>
    <name type="synonym">Mytilus polymorpha</name>
    <dbReference type="NCBI Taxonomy" id="45954"/>
    <lineage>
        <taxon>Eukaryota</taxon>
        <taxon>Metazoa</taxon>
        <taxon>Spiralia</taxon>
        <taxon>Lophotrochozoa</taxon>
        <taxon>Mollusca</taxon>
        <taxon>Bivalvia</taxon>
        <taxon>Autobranchia</taxon>
        <taxon>Heteroconchia</taxon>
        <taxon>Euheterodonta</taxon>
        <taxon>Imparidentia</taxon>
        <taxon>Neoheterodontei</taxon>
        <taxon>Myida</taxon>
        <taxon>Dreissenoidea</taxon>
        <taxon>Dreissenidae</taxon>
        <taxon>Dreissena</taxon>
    </lineage>
</organism>
<evidence type="ECO:0000256" key="4">
    <source>
        <dbReference type="ARBA" id="ARBA00022989"/>
    </source>
</evidence>
<dbReference type="GO" id="GO:0005802">
    <property type="term" value="C:trans-Golgi network"/>
    <property type="evidence" value="ECO:0007669"/>
    <property type="project" value="TreeGrafter"/>
</dbReference>
<dbReference type="OrthoDB" id="292213at2759"/>
<evidence type="ECO:0000256" key="2">
    <source>
        <dbReference type="ARBA" id="ARBA00022692"/>
    </source>
</evidence>
<keyword evidence="3" id="KW-0677">Repeat</keyword>
<reference evidence="9" key="2">
    <citation type="submission" date="2020-11" db="EMBL/GenBank/DDBJ databases">
        <authorList>
            <person name="McCartney M.A."/>
            <person name="Auch B."/>
            <person name="Kono T."/>
            <person name="Mallez S."/>
            <person name="Becker A."/>
            <person name="Gohl D.M."/>
            <person name="Silverstein K.A.T."/>
            <person name="Koren S."/>
            <person name="Bechman K.B."/>
            <person name="Herman A."/>
            <person name="Abrahante J.E."/>
            <person name="Garbe J."/>
        </authorList>
    </citation>
    <scope>NUCLEOTIDE SEQUENCE</scope>
    <source>
        <strain evidence="9">Duluth1</strain>
        <tissue evidence="9">Whole animal</tissue>
    </source>
</reference>
<sequence length="274" mass="31257">MVNINDPVKQVYNAADEVKAMVSLSLAEMVMEELTFANIAGFIASGAMIFGGVFPFIPQYRDIRRTQNADGFSLFVCLTLLIANILRILFWFGKRFELPLLAQSVIMTFTMLALVHLCVTVKHKGELIKSRQHHFTASPVQHHFLDFDLDHFWQWSEFGSYVQFTVAFSALMGVLTFILISNWVFIETIGFLAVFAEAMLGAPQFYRNFQNKSTQGMSKKMVGMWTCGDVFKTCYFVIREAPAQFWICGSLQVMIDISIFLQVFAYRKSHRAVS</sequence>
<dbReference type="Pfam" id="PF04193">
    <property type="entry name" value="PQ-loop"/>
    <property type="match status" value="2"/>
</dbReference>
<keyword evidence="2 8" id="KW-0812">Transmembrane</keyword>
<dbReference type="InterPro" id="IPR006603">
    <property type="entry name" value="PQ-loop_rpt"/>
</dbReference>
<protein>
    <recommendedName>
        <fullName evidence="6">Solute carrier family 66 member 2</fullName>
    </recommendedName>
    <alternativeName>
        <fullName evidence="7">PQ-loop repeat-containing protein 1</fullName>
    </alternativeName>
</protein>
<evidence type="ECO:0000256" key="7">
    <source>
        <dbReference type="ARBA" id="ARBA00043159"/>
    </source>
</evidence>
<dbReference type="GO" id="GO:0042147">
    <property type="term" value="P:retrograde transport, endosome to Golgi"/>
    <property type="evidence" value="ECO:0007669"/>
    <property type="project" value="TreeGrafter"/>
</dbReference>
<feature type="transmembrane region" description="Helical" evidence="8">
    <location>
        <begin position="69"/>
        <end position="92"/>
    </location>
</feature>
<evidence type="ECO:0000313" key="10">
    <source>
        <dbReference type="Proteomes" id="UP000828390"/>
    </source>
</evidence>
<dbReference type="GO" id="GO:0045332">
    <property type="term" value="P:phospholipid translocation"/>
    <property type="evidence" value="ECO:0007669"/>
    <property type="project" value="TreeGrafter"/>
</dbReference>
<dbReference type="GO" id="GO:0005829">
    <property type="term" value="C:cytosol"/>
    <property type="evidence" value="ECO:0007669"/>
    <property type="project" value="GOC"/>
</dbReference>
<dbReference type="FunFam" id="1.20.1280.290:FF:000008">
    <property type="entry name" value="PQ-loop repeat-containing protein 1"/>
    <property type="match status" value="1"/>
</dbReference>
<proteinExistence type="predicted"/>
<evidence type="ECO:0000313" key="9">
    <source>
        <dbReference type="EMBL" id="KAH3771521.1"/>
    </source>
</evidence>
<dbReference type="PANTHER" id="PTHR14856:SF9">
    <property type="entry name" value="PQ-LOOP REPEAT-CONTAINING PROTEIN 1"/>
    <property type="match status" value="1"/>
</dbReference>
<evidence type="ECO:0000256" key="1">
    <source>
        <dbReference type="ARBA" id="ARBA00004141"/>
    </source>
</evidence>
<feature type="transmembrane region" description="Helical" evidence="8">
    <location>
        <begin position="244"/>
        <end position="266"/>
    </location>
</feature>
<accession>A0A9D4E332</accession>
<reference evidence="9" key="1">
    <citation type="journal article" date="2019" name="bioRxiv">
        <title>The Genome of the Zebra Mussel, Dreissena polymorpha: A Resource for Invasive Species Research.</title>
        <authorList>
            <person name="McCartney M.A."/>
            <person name="Auch B."/>
            <person name="Kono T."/>
            <person name="Mallez S."/>
            <person name="Zhang Y."/>
            <person name="Obille A."/>
            <person name="Becker A."/>
            <person name="Abrahante J.E."/>
            <person name="Garbe J."/>
            <person name="Badalamenti J.P."/>
            <person name="Herman A."/>
            <person name="Mangelson H."/>
            <person name="Liachko I."/>
            <person name="Sullivan S."/>
            <person name="Sone E.D."/>
            <person name="Koren S."/>
            <person name="Silverstein K.A.T."/>
            <person name="Beckman K.B."/>
            <person name="Gohl D.M."/>
        </authorList>
    </citation>
    <scope>NUCLEOTIDE SEQUENCE</scope>
    <source>
        <strain evidence="9">Duluth1</strain>
        <tissue evidence="9">Whole animal</tissue>
    </source>
</reference>